<proteinExistence type="predicted"/>
<reference evidence="2" key="1">
    <citation type="submission" date="2022-11" db="UniProtKB">
        <authorList>
            <consortium name="WormBaseParasite"/>
        </authorList>
    </citation>
    <scope>IDENTIFICATION</scope>
</reference>
<evidence type="ECO:0000313" key="1">
    <source>
        <dbReference type="Proteomes" id="UP000887561"/>
    </source>
</evidence>
<sequence>MSTTVKISFWWEFKNMFKILGAVGLGEELLITSEQFASPELPGLGWEIVLKVCSAVVYVYLRQIGKQNFNSLVTTKYKLFVVKFGSKILLTRSTKLFEDQTKLGFRAINVHQLMEFDVLRMQCKLEVDPPYDRNEIFKTSCRQLLGSQKFTDCVILVGVNLTIKK</sequence>
<organism evidence="1 2">
    <name type="scientific">Meloidogyne javanica</name>
    <name type="common">Root-knot nematode worm</name>
    <dbReference type="NCBI Taxonomy" id="6303"/>
    <lineage>
        <taxon>Eukaryota</taxon>
        <taxon>Metazoa</taxon>
        <taxon>Ecdysozoa</taxon>
        <taxon>Nematoda</taxon>
        <taxon>Chromadorea</taxon>
        <taxon>Rhabditida</taxon>
        <taxon>Tylenchina</taxon>
        <taxon>Tylenchomorpha</taxon>
        <taxon>Tylenchoidea</taxon>
        <taxon>Meloidogynidae</taxon>
        <taxon>Meloidogyninae</taxon>
        <taxon>Meloidogyne</taxon>
        <taxon>Meloidogyne incognita group</taxon>
    </lineage>
</organism>
<protein>
    <submittedName>
        <fullName evidence="2">Uncharacterized protein</fullName>
    </submittedName>
</protein>
<dbReference type="Proteomes" id="UP000887561">
    <property type="component" value="Unplaced"/>
</dbReference>
<keyword evidence="1" id="KW-1185">Reference proteome</keyword>
<dbReference type="AlphaFoldDB" id="A0A915LZY1"/>
<evidence type="ECO:0000313" key="2">
    <source>
        <dbReference type="WBParaSite" id="scaffold24978_cov139.g20323"/>
    </source>
</evidence>
<name>A0A915LZY1_MELJA</name>
<dbReference type="WBParaSite" id="scaffold24978_cov139.g20323">
    <property type="protein sequence ID" value="scaffold24978_cov139.g20323"/>
    <property type="gene ID" value="scaffold24978_cov139.g20323"/>
</dbReference>
<accession>A0A915LZY1</accession>